<evidence type="ECO:0000259" key="2">
    <source>
        <dbReference type="Pfam" id="PF09588"/>
    </source>
</evidence>
<keyword evidence="1" id="KW-0175">Coiled coil</keyword>
<accession>J9BW10</accession>
<dbReference type="InterPro" id="IPR011335">
    <property type="entry name" value="Restrct_endonuc-II-like"/>
</dbReference>
<dbReference type="InterPro" id="IPR011604">
    <property type="entry name" value="PDDEXK-like_dom_sf"/>
</dbReference>
<protein>
    <submittedName>
        <fullName evidence="3">Phage-type endonuclease</fullName>
    </submittedName>
</protein>
<keyword evidence="3" id="KW-0540">Nuclease</keyword>
<dbReference type="EMBL" id="AMCI01007969">
    <property type="protein sequence ID" value="EJW91755.1"/>
    <property type="molecule type" value="Genomic_DNA"/>
</dbReference>
<keyword evidence="3" id="KW-0378">Hydrolase</keyword>
<dbReference type="PANTHER" id="PTHR46609:SF6">
    <property type="entry name" value="EXONUCLEASE, PHAGE-TYPE_RECB, C-TERMINAL DOMAIN-CONTAINING PROTEIN-RELATED"/>
    <property type="match status" value="1"/>
</dbReference>
<proteinExistence type="predicted"/>
<comment type="caution">
    <text evidence="3">The sequence shown here is derived from an EMBL/GenBank/DDBJ whole genome shotgun (WGS) entry which is preliminary data.</text>
</comment>
<dbReference type="GO" id="GO:0004519">
    <property type="term" value="F:endonuclease activity"/>
    <property type="evidence" value="ECO:0007669"/>
    <property type="project" value="UniProtKB-KW"/>
</dbReference>
<organism evidence="3">
    <name type="scientific">gut metagenome</name>
    <dbReference type="NCBI Taxonomy" id="749906"/>
    <lineage>
        <taxon>unclassified sequences</taxon>
        <taxon>metagenomes</taxon>
        <taxon>organismal metagenomes</taxon>
    </lineage>
</organism>
<dbReference type="InterPro" id="IPR019080">
    <property type="entry name" value="YqaJ_viral_recombinase"/>
</dbReference>
<sequence length="320" mass="36823">MSYTIIRPKDHAEWLKHRESGIGSSEVGTILGLNPWETPYQLWRRKKGLDAPKQENFAMRAGHYLEDAVSLFYRDETGKEIIKSSAGDWLIVDNEKPYLRVSPDRTFWIPGRKKSDRNKGILECKTTQMEIDPESLPGHWFAQLQYQLGVAELEQGALAWLTMGRQFGYKDIMFDKEFYEYMVEEIDRFWIDNIQGGIEPNPANVEDILLRNPKHVPGMTIEANAQLVDSCRQLKQVKQDIKDLEDRKSELEKDIKMAIGEAEALVAPGETGKARPIVLATWKANKDSVRFDDKTFAKENPELFAKYQYTAPGARILRLK</sequence>
<keyword evidence="3" id="KW-0255">Endonuclease</keyword>
<name>J9BW10_9ZZZZ</name>
<dbReference type="Gene3D" id="3.90.320.10">
    <property type="match status" value="1"/>
</dbReference>
<reference evidence="3" key="1">
    <citation type="journal article" date="2012" name="PLoS ONE">
        <title>Gene sets for utilization of primary and secondary nutrition supplies in the distal gut of endangered iberian lynx.</title>
        <authorList>
            <person name="Alcaide M."/>
            <person name="Messina E."/>
            <person name="Richter M."/>
            <person name="Bargiela R."/>
            <person name="Peplies J."/>
            <person name="Huws S.A."/>
            <person name="Newbold C.J."/>
            <person name="Golyshin P.N."/>
            <person name="Simon M.A."/>
            <person name="Lopez G."/>
            <person name="Yakimov M.M."/>
            <person name="Ferrer M."/>
        </authorList>
    </citation>
    <scope>NUCLEOTIDE SEQUENCE</scope>
</reference>
<dbReference type="Pfam" id="PF09588">
    <property type="entry name" value="YqaJ"/>
    <property type="match status" value="1"/>
</dbReference>
<dbReference type="NCBIfam" id="TIGR03033">
    <property type="entry name" value="phage_rel_nuc"/>
    <property type="match status" value="1"/>
</dbReference>
<dbReference type="InterPro" id="IPR051703">
    <property type="entry name" value="NF-kappa-B_Signaling_Reg"/>
</dbReference>
<dbReference type="AlphaFoldDB" id="J9BW10"/>
<dbReference type="SUPFAM" id="SSF52980">
    <property type="entry name" value="Restriction endonuclease-like"/>
    <property type="match status" value="1"/>
</dbReference>
<gene>
    <name evidence="3" type="ORF">EVA_20135</name>
</gene>
<evidence type="ECO:0000256" key="1">
    <source>
        <dbReference type="SAM" id="Coils"/>
    </source>
</evidence>
<dbReference type="InterPro" id="IPR017482">
    <property type="entry name" value="Lambda-type_endonuclease"/>
</dbReference>
<dbReference type="PANTHER" id="PTHR46609">
    <property type="entry name" value="EXONUCLEASE, PHAGE-TYPE/RECB, C-TERMINAL DOMAIN-CONTAINING PROTEIN"/>
    <property type="match status" value="1"/>
</dbReference>
<feature type="coiled-coil region" evidence="1">
    <location>
        <begin position="227"/>
        <end position="261"/>
    </location>
</feature>
<feature type="domain" description="YqaJ viral recombinase" evidence="2">
    <location>
        <begin position="13"/>
        <end position="153"/>
    </location>
</feature>
<evidence type="ECO:0000313" key="3">
    <source>
        <dbReference type="EMBL" id="EJW91755.1"/>
    </source>
</evidence>